<gene>
    <name evidence="1" type="ORF">CCMP2556_LOCUS13153</name>
    <name evidence="2" type="ORF">CCMP2556_LOCUS13154</name>
</gene>
<keyword evidence="3" id="KW-1185">Reference proteome</keyword>
<sequence length="155" mass="17936">MWELAWVDEDVEYITGAKWRLPRGDKWKNLYALSIPHVIARNPIYINCTGSIASSHKYVWVRDHRLEGCPWDPELIEYRETTGRFKSILLRSVPATPILITWKMLPNDDRTKWLAQVFFAASGNQLGVVIVPAEHEGRLMVTDLTRMLNENLSNT</sequence>
<dbReference type="EMBL" id="CAXAMN010006560">
    <property type="protein sequence ID" value="CAK9018143.1"/>
    <property type="molecule type" value="Genomic_DNA"/>
</dbReference>
<accession>A0ABP0JUS0</accession>
<evidence type="ECO:0000313" key="3">
    <source>
        <dbReference type="Proteomes" id="UP001642484"/>
    </source>
</evidence>
<evidence type="ECO:0000313" key="2">
    <source>
        <dbReference type="EMBL" id="CAK9018143.1"/>
    </source>
</evidence>
<dbReference type="Proteomes" id="UP001642484">
    <property type="component" value="Unassembled WGS sequence"/>
</dbReference>
<evidence type="ECO:0000313" key="1">
    <source>
        <dbReference type="EMBL" id="CAK9018142.1"/>
    </source>
</evidence>
<name>A0ABP0JUS0_9DINO</name>
<protein>
    <submittedName>
        <fullName evidence="2">Uncharacterized protein</fullName>
    </submittedName>
</protein>
<comment type="caution">
    <text evidence="2">The sequence shown here is derived from an EMBL/GenBank/DDBJ whole genome shotgun (WGS) entry which is preliminary data.</text>
</comment>
<proteinExistence type="predicted"/>
<feature type="non-terminal residue" evidence="2">
    <location>
        <position position="155"/>
    </location>
</feature>
<organism evidence="2 3">
    <name type="scientific">Durusdinium trenchii</name>
    <dbReference type="NCBI Taxonomy" id="1381693"/>
    <lineage>
        <taxon>Eukaryota</taxon>
        <taxon>Sar</taxon>
        <taxon>Alveolata</taxon>
        <taxon>Dinophyceae</taxon>
        <taxon>Suessiales</taxon>
        <taxon>Symbiodiniaceae</taxon>
        <taxon>Durusdinium</taxon>
    </lineage>
</organism>
<dbReference type="EMBL" id="CAXAMN010006559">
    <property type="protein sequence ID" value="CAK9018142.1"/>
    <property type="molecule type" value="Genomic_DNA"/>
</dbReference>
<reference evidence="2 3" key="1">
    <citation type="submission" date="2024-02" db="EMBL/GenBank/DDBJ databases">
        <authorList>
            <person name="Chen Y."/>
            <person name="Shah S."/>
            <person name="Dougan E. K."/>
            <person name="Thang M."/>
            <person name="Chan C."/>
        </authorList>
    </citation>
    <scope>NUCLEOTIDE SEQUENCE [LARGE SCALE GENOMIC DNA]</scope>
</reference>